<dbReference type="WBParaSite" id="jg22285">
    <property type="protein sequence ID" value="jg22285"/>
    <property type="gene ID" value="jg22285"/>
</dbReference>
<feature type="chain" id="PRO_5037273762" evidence="2">
    <location>
        <begin position="22"/>
        <end position="225"/>
    </location>
</feature>
<name>A0A915DPM0_9BILA</name>
<organism evidence="3 4">
    <name type="scientific">Ditylenchus dipsaci</name>
    <dbReference type="NCBI Taxonomy" id="166011"/>
    <lineage>
        <taxon>Eukaryota</taxon>
        <taxon>Metazoa</taxon>
        <taxon>Ecdysozoa</taxon>
        <taxon>Nematoda</taxon>
        <taxon>Chromadorea</taxon>
        <taxon>Rhabditida</taxon>
        <taxon>Tylenchina</taxon>
        <taxon>Tylenchomorpha</taxon>
        <taxon>Sphaerularioidea</taxon>
        <taxon>Anguinidae</taxon>
        <taxon>Anguininae</taxon>
        <taxon>Ditylenchus</taxon>
    </lineage>
</organism>
<proteinExistence type="predicted"/>
<keyword evidence="3" id="KW-1185">Reference proteome</keyword>
<evidence type="ECO:0000313" key="3">
    <source>
        <dbReference type="Proteomes" id="UP000887574"/>
    </source>
</evidence>
<evidence type="ECO:0000256" key="1">
    <source>
        <dbReference type="SAM" id="MobiDB-lite"/>
    </source>
</evidence>
<reference evidence="4" key="1">
    <citation type="submission" date="2022-11" db="UniProtKB">
        <authorList>
            <consortium name="WormBaseParasite"/>
        </authorList>
    </citation>
    <scope>IDENTIFICATION</scope>
</reference>
<feature type="region of interest" description="Disordered" evidence="1">
    <location>
        <begin position="141"/>
        <end position="171"/>
    </location>
</feature>
<protein>
    <submittedName>
        <fullName evidence="4">SEA domain-containing protein</fullName>
    </submittedName>
</protein>
<feature type="signal peptide" evidence="2">
    <location>
        <begin position="1"/>
        <end position="21"/>
    </location>
</feature>
<evidence type="ECO:0000313" key="4">
    <source>
        <dbReference type="WBParaSite" id="jg22285"/>
    </source>
</evidence>
<dbReference type="Proteomes" id="UP000887574">
    <property type="component" value="Unplaced"/>
</dbReference>
<dbReference type="InterPro" id="IPR035126">
    <property type="entry name" value="SCVP"/>
</dbReference>
<evidence type="ECO:0000256" key="2">
    <source>
        <dbReference type="SAM" id="SignalP"/>
    </source>
</evidence>
<keyword evidence="2" id="KW-0732">Signal</keyword>
<accession>A0A915DPM0</accession>
<dbReference type="AlphaFoldDB" id="A0A915DPM0"/>
<feature type="compositionally biased region" description="Low complexity" evidence="1">
    <location>
        <begin position="151"/>
        <end position="171"/>
    </location>
</feature>
<feature type="compositionally biased region" description="Polar residues" evidence="1">
    <location>
        <begin position="141"/>
        <end position="150"/>
    </location>
</feature>
<sequence length="225" mass="24055">MNTFSVLVFTGILAVTALTHACCSDDSAGRRSGRVSIVTNYPFSRNQSKNEENLNDIGKKFITLVKSLNTTLERIRFKQFYNNKGYLAVSLTQHQVGAKGCKQLVELTQKAVNSIDELTSAKVYCGRGKLFVIKKRSGSTTASQTENYNNTTIVPPSSSTPSSQSGSYSTPSSNSAFVASSTFMSPNSPASTSVATSLASNNTIPPTNVAFTSVPPLNNLSTITI</sequence>
<dbReference type="Pfam" id="PF17619">
    <property type="entry name" value="SCVP"/>
    <property type="match status" value="1"/>
</dbReference>